<evidence type="ECO:0000256" key="2">
    <source>
        <dbReference type="ARBA" id="ARBA00023315"/>
    </source>
</evidence>
<dbReference type="InterPro" id="IPR050832">
    <property type="entry name" value="Bact_Acetyltransf"/>
</dbReference>
<evidence type="ECO:0000259" key="3">
    <source>
        <dbReference type="PROSITE" id="PS51186"/>
    </source>
</evidence>
<dbReference type="AlphaFoldDB" id="A0A3B0SYA8"/>
<dbReference type="CDD" id="cd04301">
    <property type="entry name" value="NAT_SF"/>
    <property type="match status" value="1"/>
</dbReference>
<feature type="domain" description="N-acetyltransferase" evidence="3">
    <location>
        <begin position="108"/>
        <end position="245"/>
    </location>
</feature>
<dbReference type="Pfam" id="PF00583">
    <property type="entry name" value="Acetyltransf_1"/>
    <property type="match status" value="1"/>
</dbReference>
<dbReference type="Gene3D" id="3.40.630.30">
    <property type="match status" value="1"/>
</dbReference>
<dbReference type="InterPro" id="IPR000182">
    <property type="entry name" value="GNAT_dom"/>
</dbReference>
<protein>
    <recommendedName>
        <fullName evidence="3">N-acetyltransferase domain-containing protein</fullName>
    </recommendedName>
</protein>
<dbReference type="PROSITE" id="PS51186">
    <property type="entry name" value="GNAT"/>
    <property type="match status" value="1"/>
</dbReference>
<proteinExistence type="predicted"/>
<dbReference type="EMBL" id="UOEK01000607">
    <property type="protein sequence ID" value="VAW09550.1"/>
    <property type="molecule type" value="Genomic_DNA"/>
</dbReference>
<name>A0A3B0SYA8_9ZZZZ</name>
<dbReference type="SUPFAM" id="SSF55729">
    <property type="entry name" value="Acyl-CoA N-acyltransferases (Nat)"/>
    <property type="match status" value="1"/>
</dbReference>
<evidence type="ECO:0000256" key="1">
    <source>
        <dbReference type="ARBA" id="ARBA00022679"/>
    </source>
</evidence>
<evidence type="ECO:0000313" key="4">
    <source>
        <dbReference type="EMBL" id="VAW09550.1"/>
    </source>
</evidence>
<sequence length="245" mass="27115">MALAETPFTLIHKGDWPGPTILRRGWARATARPWNDHIDDASLRLIRGGSLFINACALRLLELGAESVISPPLPMGARKPWMDSGFDEDVELALLRLDLNHQVPAPDHLVVERTAEPINGLLDIDRAAFDPFWRFDIHGITEAMQATTRSIVLVIRNSDGHSIGFAIVGYGNAISYLQRVAVHPSWQGHGMGRSLVRVAARKARAHGSQAILLNTQFDNTPAISLYESEGYEVLPERLALMRFGQ</sequence>
<keyword evidence="1" id="KW-0808">Transferase</keyword>
<dbReference type="PANTHER" id="PTHR43877">
    <property type="entry name" value="AMINOALKYLPHOSPHONATE N-ACETYLTRANSFERASE-RELATED-RELATED"/>
    <property type="match status" value="1"/>
</dbReference>
<accession>A0A3B0SYA8</accession>
<keyword evidence="2" id="KW-0012">Acyltransferase</keyword>
<reference evidence="4" key="1">
    <citation type="submission" date="2018-06" db="EMBL/GenBank/DDBJ databases">
        <authorList>
            <person name="Zhirakovskaya E."/>
        </authorList>
    </citation>
    <scope>NUCLEOTIDE SEQUENCE</scope>
</reference>
<organism evidence="4">
    <name type="scientific">hydrothermal vent metagenome</name>
    <dbReference type="NCBI Taxonomy" id="652676"/>
    <lineage>
        <taxon>unclassified sequences</taxon>
        <taxon>metagenomes</taxon>
        <taxon>ecological metagenomes</taxon>
    </lineage>
</organism>
<dbReference type="GO" id="GO:0016747">
    <property type="term" value="F:acyltransferase activity, transferring groups other than amino-acyl groups"/>
    <property type="evidence" value="ECO:0007669"/>
    <property type="project" value="InterPro"/>
</dbReference>
<gene>
    <name evidence="4" type="ORF">MNBD_ACTINO02-166</name>
</gene>
<dbReference type="InterPro" id="IPR016181">
    <property type="entry name" value="Acyl_CoA_acyltransferase"/>
</dbReference>